<name>A0ABQ2T8V6_STRBA</name>
<dbReference type="Proteomes" id="UP000659767">
    <property type="component" value="Unassembled WGS sequence"/>
</dbReference>
<evidence type="ECO:0000256" key="1">
    <source>
        <dbReference type="SAM" id="MobiDB-lite"/>
    </source>
</evidence>
<feature type="compositionally biased region" description="Basic and acidic residues" evidence="1">
    <location>
        <begin position="28"/>
        <end position="42"/>
    </location>
</feature>
<protein>
    <submittedName>
        <fullName evidence="2">Uncharacterized protein</fullName>
    </submittedName>
</protein>
<comment type="caution">
    <text evidence="2">The sequence shown here is derived from an EMBL/GenBank/DDBJ whole genome shotgun (WGS) entry which is preliminary data.</text>
</comment>
<proteinExistence type="predicted"/>
<gene>
    <name evidence="2" type="ORF">GCM10010253_36720</name>
</gene>
<accession>A0ABQ2T8V6</accession>
<evidence type="ECO:0000313" key="3">
    <source>
        <dbReference type="Proteomes" id="UP000659767"/>
    </source>
</evidence>
<sequence>MRPAEPEGAWAAPDEALPLTVRFRNRDRMPDLLDGSSVRDPDGPSGPDLLTEGLDHSTF</sequence>
<reference evidence="3" key="1">
    <citation type="journal article" date="2019" name="Int. J. Syst. Evol. Microbiol.">
        <title>The Global Catalogue of Microorganisms (GCM) 10K type strain sequencing project: providing services to taxonomists for standard genome sequencing and annotation.</title>
        <authorList>
            <consortium name="The Broad Institute Genomics Platform"/>
            <consortium name="The Broad Institute Genome Sequencing Center for Infectious Disease"/>
            <person name="Wu L."/>
            <person name="Ma J."/>
        </authorList>
    </citation>
    <scope>NUCLEOTIDE SEQUENCE [LARGE SCALE GENOMIC DNA]</scope>
    <source>
        <strain evidence="3">JCM 4350</strain>
    </source>
</reference>
<organism evidence="2 3">
    <name type="scientific">Streptomyces badius</name>
    <dbReference type="NCBI Taxonomy" id="1941"/>
    <lineage>
        <taxon>Bacteria</taxon>
        <taxon>Bacillati</taxon>
        <taxon>Actinomycetota</taxon>
        <taxon>Actinomycetes</taxon>
        <taxon>Kitasatosporales</taxon>
        <taxon>Streptomycetaceae</taxon>
        <taxon>Streptomyces</taxon>
    </lineage>
</organism>
<keyword evidence="3" id="KW-1185">Reference proteome</keyword>
<feature type="region of interest" description="Disordered" evidence="1">
    <location>
        <begin position="28"/>
        <end position="59"/>
    </location>
</feature>
<dbReference type="EMBL" id="BMSZ01000010">
    <property type="protein sequence ID" value="GGS58770.1"/>
    <property type="molecule type" value="Genomic_DNA"/>
</dbReference>
<evidence type="ECO:0000313" key="2">
    <source>
        <dbReference type="EMBL" id="GGS58770.1"/>
    </source>
</evidence>